<keyword evidence="2" id="KW-0732">Signal</keyword>
<keyword evidence="5" id="KW-1185">Reference proteome</keyword>
<dbReference type="InterPro" id="IPR034035">
    <property type="entry name" value="Astacin-like_dom"/>
</dbReference>
<dbReference type="GO" id="GO:0006508">
    <property type="term" value="P:proteolysis"/>
    <property type="evidence" value="ECO:0007669"/>
    <property type="project" value="UniProtKB-KW"/>
</dbReference>
<evidence type="ECO:0000256" key="1">
    <source>
        <dbReference type="PROSITE-ProRule" id="PRU01211"/>
    </source>
</evidence>
<dbReference type="KEGG" id="fas:105271282"/>
<feature type="binding site" evidence="1">
    <location>
        <position position="192"/>
    </location>
    <ligand>
        <name>Zn(2+)</name>
        <dbReference type="ChEBI" id="CHEBI:29105"/>
        <note>catalytic</note>
    </ligand>
</feature>
<dbReference type="InterPro" id="IPR006026">
    <property type="entry name" value="Peptidase_Metallo"/>
</dbReference>
<gene>
    <name evidence="4" type="primary">nas-15_2</name>
    <name evidence="6" type="synonym">LOC105271282</name>
    <name evidence="4" type="ORF">g.35097</name>
</gene>
<dbReference type="AlphaFoldDB" id="A0A0C9Q1L3"/>
<comment type="caution">
    <text evidence="1">Lacks conserved residue(s) required for the propagation of feature annotation.</text>
</comment>
<feature type="domain" description="Peptidase M12A" evidence="3">
    <location>
        <begin position="87"/>
        <end position="290"/>
    </location>
</feature>
<evidence type="ECO:0000313" key="4">
    <source>
        <dbReference type="EMBL" id="JAG77540.1"/>
    </source>
</evidence>
<dbReference type="PANTHER" id="PTHR10127">
    <property type="entry name" value="DISCOIDIN, CUB, EGF, LAMININ , AND ZINC METALLOPROTEASE DOMAIN CONTAINING"/>
    <property type="match status" value="1"/>
</dbReference>
<accession>A0A9R1U8I3</accession>
<feature type="binding site" evidence="1">
    <location>
        <position position="198"/>
    </location>
    <ligand>
        <name>Zn(2+)</name>
        <dbReference type="ChEBI" id="CHEBI:29105"/>
        <note>catalytic</note>
    </ligand>
</feature>
<feature type="active site" evidence="1">
    <location>
        <position position="189"/>
    </location>
</feature>
<protein>
    <recommendedName>
        <fullName evidence="2">Metalloendopeptidase</fullName>
        <ecNumber evidence="2">3.4.24.-</ecNumber>
    </recommendedName>
</protein>
<feature type="binding site" evidence="1">
    <location>
        <position position="188"/>
    </location>
    <ligand>
        <name>Zn(2+)</name>
        <dbReference type="ChEBI" id="CHEBI:29105"/>
        <note>catalytic</note>
    </ligand>
</feature>
<dbReference type="FunFam" id="3.40.390.10:FF:000042">
    <property type="entry name" value="Metalloendopeptidase"/>
    <property type="match status" value="1"/>
</dbReference>
<dbReference type="SMART" id="SM00235">
    <property type="entry name" value="ZnMc"/>
    <property type="match status" value="1"/>
</dbReference>
<name>A0A0C9Q1L3_9HYME</name>
<dbReference type="RefSeq" id="XP_011311041.1">
    <property type="nucleotide sequence ID" value="XM_011312739.1"/>
</dbReference>
<dbReference type="CDD" id="cd04280">
    <property type="entry name" value="ZnMc_astacin_like"/>
    <property type="match status" value="1"/>
</dbReference>
<feature type="signal peptide" evidence="2">
    <location>
        <begin position="1"/>
        <end position="22"/>
    </location>
</feature>
<dbReference type="SUPFAM" id="SSF55486">
    <property type="entry name" value="Metalloproteases ('zincins'), catalytic domain"/>
    <property type="match status" value="1"/>
</dbReference>
<dbReference type="InterPro" id="IPR024079">
    <property type="entry name" value="MetalloPept_cat_dom_sf"/>
</dbReference>
<evidence type="ECO:0000313" key="6">
    <source>
        <dbReference type="RefSeq" id="XP_011311041.1"/>
    </source>
</evidence>
<proteinExistence type="predicted"/>
<evidence type="ECO:0000256" key="2">
    <source>
        <dbReference type="RuleBase" id="RU361183"/>
    </source>
</evidence>
<dbReference type="PROSITE" id="PS51864">
    <property type="entry name" value="ASTACIN"/>
    <property type="match status" value="1"/>
</dbReference>
<keyword evidence="1 2" id="KW-0479">Metal-binding</keyword>
<sequence length="308" mass="35595">MIMKVSGNYCIVIWWFLSAVDAFPRRNYDLHVPMKVRPILPDIVEHSSGDLDTLQRTGQDPEVRPGLFQGDIMMTNEVFNYWRLGLRWDRYPEKLWSNRTVPYVISPLYSPEDYVTIYKAISYMNYMTCVNFVPWDEKAKDFVLIWPIKYPKGCWSFIGKFGGGQLLSLQPPDERGPNCLGNEGRAVHELLHALGIFHEQSRADRDNFVTIQKENIISNFQINFEKESLENTTYSYEYDYSSIMHYGSDYFSKSPGKPTIIPTMAGAIVGQRRAMSKTDCLKVNELYGCLDNSIEARRWNNICTALGL</sequence>
<dbReference type="Gene3D" id="3.40.390.10">
    <property type="entry name" value="Collagenase (Catalytic Domain)"/>
    <property type="match status" value="1"/>
</dbReference>
<organism evidence="4">
    <name type="scientific">Fopius arisanus</name>
    <dbReference type="NCBI Taxonomy" id="64838"/>
    <lineage>
        <taxon>Eukaryota</taxon>
        <taxon>Metazoa</taxon>
        <taxon>Ecdysozoa</taxon>
        <taxon>Arthropoda</taxon>
        <taxon>Hexapoda</taxon>
        <taxon>Insecta</taxon>
        <taxon>Pterygota</taxon>
        <taxon>Neoptera</taxon>
        <taxon>Endopterygota</taxon>
        <taxon>Hymenoptera</taxon>
        <taxon>Apocrita</taxon>
        <taxon>Ichneumonoidea</taxon>
        <taxon>Braconidae</taxon>
        <taxon>Opiinae</taxon>
        <taxon>Fopius</taxon>
    </lineage>
</organism>
<feature type="chain" id="PRO_5044513664" description="Metalloendopeptidase" evidence="2">
    <location>
        <begin position="23"/>
        <end position="308"/>
    </location>
</feature>
<keyword evidence="1 2" id="KW-0862">Zinc</keyword>
<dbReference type="PRINTS" id="PR00480">
    <property type="entry name" value="ASTACIN"/>
</dbReference>
<reference evidence="4" key="1">
    <citation type="submission" date="2015-01" db="EMBL/GenBank/DDBJ databases">
        <title>Transcriptome Assembly of Fopius arisanus.</title>
        <authorList>
            <person name="Geib S."/>
        </authorList>
    </citation>
    <scope>NUCLEOTIDE SEQUENCE</scope>
</reference>
<evidence type="ECO:0000313" key="5">
    <source>
        <dbReference type="Proteomes" id="UP000694866"/>
    </source>
</evidence>
<reference evidence="6" key="2">
    <citation type="submission" date="2025-04" db="UniProtKB">
        <authorList>
            <consortium name="RefSeq"/>
        </authorList>
    </citation>
    <scope>IDENTIFICATION</scope>
    <source>
        <strain evidence="6">USDA-PBARC FA_bdor</strain>
        <tissue evidence="6">Whole organism</tissue>
    </source>
</reference>
<evidence type="ECO:0000259" key="3">
    <source>
        <dbReference type="PROSITE" id="PS51864"/>
    </source>
</evidence>
<dbReference type="GO" id="GO:0004222">
    <property type="term" value="F:metalloendopeptidase activity"/>
    <property type="evidence" value="ECO:0007669"/>
    <property type="project" value="UniProtKB-UniRule"/>
</dbReference>
<dbReference type="Pfam" id="PF01400">
    <property type="entry name" value="Astacin"/>
    <property type="match status" value="1"/>
</dbReference>
<dbReference type="GeneID" id="105271282"/>
<dbReference type="MEROPS" id="M12.A02"/>
<dbReference type="PANTHER" id="PTHR10127:SF859">
    <property type="entry name" value="METALLOENDOPEPTIDASE"/>
    <property type="match status" value="1"/>
</dbReference>
<accession>A0A0C9Q1L3</accession>
<dbReference type="Proteomes" id="UP000694866">
    <property type="component" value="Unplaced"/>
</dbReference>
<keyword evidence="1 2" id="KW-0482">Metalloprotease</keyword>
<keyword evidence="1 2" id="KW-0645">Protease</keyword>
<dbReference type="GO" id="GO:0008270">
    <property type="term" value="F:zinc ion binding"/>
    <property type="evidence" value="ECO:0007669"/>
    <property type="project" value="UniProtKB-UniRule"/>
</dbReference>
<dbReference type="EC" id="3.4.24.-" evidence="2"/>
<dbReference type="EMBL" id="GBYB01007773">
    <property type="protein sequence ID" value="JAG77540.1"/>
    <property type="molecule type" value="Transcribed_RNA"/>
</dbReference>
<dbReference type="OrthoDB" id="291007at2759"/>
<dbReference type="InterPro" id="IPR001506">
    <property type="entry name" value="Peptidase_M12A"/>
</dbReference>
<comment type="cofactor">
    <cofactor evidence="1 2">
        <name>Zn(2+)</name>
        <dbReference type="ChEBI" id="CHEBI:29105"/>
    </cofactor>
    <text evidence="1 2">Binds 1 zinc ion per subunit.</text>
</comment>
<keyword evidence="1 2" id="KW-0378">Hydrolase</keyword>